<evidence type="ECO:0000313" key="3">
    <source>
        <dbReference type="Proteomes" id="UP001497457"/>
    </source>
</evidence>
<keyword evidence="3" id="KW-1185">Reference proteome</keyword>
<organism evidence="2 3">
    <name type="scientific">Urochloa decumbens</name>
    <dbReference type="NCBI Taxonomy" id="240449"/>
    <lineage>
        <taxon>Eukaryota</taxon>
        <taxon>Viridiplantae</taxon>
        <taxon>Streptophyta</taxon>
        <taxon>Embryophyta</taxon>
        <taxon>Tracheophyta</taxon>
        <taxon>Spermatophyta</taxon>
        <taxon>Magnoliopsida</taxon>
        <taxon>Liliopsida</taxon>
        <taxon>Poales</taxon>
        <taxon>Poaceae</taxon>
        <taxon>PACMAD clade</taxon>
        <taxon>Panicoideae</taxon>
        <taxon>Panicodae</taxon>
        <taxon>Paniceae</taxon>
        <taxon>Melinidinae</taxon>
        <taxon>Urochloa</taxon>
    </lineage>
</organism>
<dbReference type="InterPro" id="IPR027417">
    <property type="entry name" value="P-loop_NTPase"/>
</dbReference>
<dbReference type="AlphaFoldDB" id="A0ABC9D9X9"/>
<accession>A0ABC9D9X9</accession>
<proteinExistence type="predicted"/>
<evidence type="ECO:0000313" key="2">
    <source>
        <dbReference type="EMBL" id="CAL5034501.1"/>
    </source>
</evidence>
<sequence length="491" mass="56140">MEILSSAVVGELVTRSLNFIISKISKPTLMDVEDRLPRVLLRAQVIIDEAMGRHITNQAMLLQLSMVRDAMYRGYYMLDTFSYQSHHEGRKDKAVTRSSSSSEVNSRKRLSSFSRNTLVLEQMQEALDDLSSLILDVQELVVFLASYPRMSRQPYSMHLQLANCMFGRQMEAQFVINFLLSPQPHGTKELDVLPVVGPCHVGKSTLVAHVCKDERVRDHFSGILFFRIHGFTDDELATFKKGCAAKHQNLSDSDGRLLVVIELIWDLNEDAWNRLYSTSTQCAPSGSKIIVTSRYDKIVKFGTTKALTLKYLPHEAHWYFFKTLIFGSMDPKMHPRLAHLAMEIAKVVNTPLAANSTARFLRDNFDTRFWCKILTFLRGNFQKHVSRFGDPFELLNQNRPAHLGRVATPFEDIVIECQYQRFSEEEVPEISILDVMYGSVKPQGKFEALAWRSEIPPYYSYVFACEIQEIKTTATKRKHSVLVENKSGTFG</sequence>
<reference evidence="2" key="1">
    <citation type="submission" date="2024-10" db="EMBL/GenBank/DDBJ databases">
        <authorList>
            <person name="Ryan C."/>
        </authorList>
    </citation>
    <scope>NUCLEOTIDE SEQUENCE [LARGE SCALE GENOMIC DNA]</scope>
</reference>
<gene>
    <name evidence="2" type="ORF">URODEC1_LOCUS83124</name>
</gene>
<dbReference type="SUPFAM" id="SSF52540">
    <property type="entry name" value="P-loop containing nucleoside triphosphate hydrolases"/>
    <property type="match status" value="1"/>
</dbReference>
<dbReference type="PANTHER" id="PTHR33377">
    <property type="entry name" value="OS10G0134700 PROTEIN-RELATED"/>
    <property type="match status" value="1"/>
</dbReference>
<evidence type="ECO:0008006" key="4">
    <source>
        <dbReference type="Google" id="ProtNLM"/>
    </source>
</evidence>
<name>A0ABC9D9X9_9POAL</name>
<dbReference type="Proteomes" id="UP001497457">
    <property type="component" value="Chromosome 32b"/>
</dbReference>
<dbReference type="EMBL" id="OZ075142">
    <property type="protein sequence ID" value="CAL5034501.1"/>
    <property type="molecule type" value="Genomic_DNA"/>
</dbReference>
<evidence type="ECO:0000256" key="1">
    <source>
        <dbReference type="SAM" id="MobiDB-lite"/>
    </source>
</evidence>
<dbReference type="PANTHER" id="PTHR33377:SF92">
    <property type="entry name" value="NB-ARC DOMAIN-CONTAINING PROTEIN"/>
    <property type="match status" value="1"/>
</dbReference>
<feature type="region of interest" description="Disordered" evidence="1">
    <location>
        <begin position="89"/>
        <end position="108"/>
    </location>
</feature>
<dbReference type="Gene3D" id="3.40.50.300">
    <property type="entry name" value="P-loop containing nucleotide triphosphate hydrolases"/>
    <property type="match status" value="1"/>
</dbReference>
<protein>
    <recommendedName>
        <fullName evidence="4">NB-ARC domain-containing protein</fullName>
    </recommendedName>
</protein>